<evidence type="ECO:0000256" key="7">
    <source>
        <dbReference type="ARBA" id="ARBA00022984"/>
    </source>
</evidence>
<dbReference type="PROSITE" id="PS01348">
    <property type="entry name" value="MRAY_2"/>
    <property type="match status" value="1"/>
</dbReference>
<keyword evidence="6 12" id="KW-0133">Cell shape</keyword>
<keyword evidence="12 14" id="KW-0460">Magnesium</keyword>
<feature type="transmembrane region" description="Helical" evidence="12">
    <location>
        <begin position="28"/>
        <end position="48"/>
    </location>
</feature>
<feature type="transmembrane region" description="Helical" evidence="12">
    <location>
        <begin position="100"/>
        <end position="117"/>
    </location>
</feature>
<feature type="transmembrane region" description="Helical" evidence="12">
    <location>
        <begin position="271"/>
        <end position="288"/>
    </location>
</feature>
<dbReference type="UniPathway" id="UPA00219"/>
<comment type="subcellular location">
    <subcellularLocation>
        <location evidence="12">Cell membrane</location>
        <topology evidence="12">Multi-pass membrane protein</topology>
    </subcellularLocation>
    <subcellularLocation>
        <location evidence="1">Membrane</location>
        <topology evidence="1">Multi-pass membrane protein</topology>
    </subcellularLocation>
</comment>
<proteinExistence type="inferred from homology"/>
<evidence type="ECO:0000256" key="14">
    <source>
        <dbReference type="PIRSR" id="PIRSR600715-1"/>
    </source>
</evidence>
<evidence type="ECO:0000256" key="6">
    <source>
        <dbReference type="ARBA" id="ARBA00022960"/>
    </source>
</evidence>
<keyword evidence="11 12" id="KW-0961">Cell wall biogenesis/degradation</keyword>
<feature type="transmembrane region" description="Helical" evidence="12">
    <location>
        <begin position="77"/>
        <end position="94"/>
    </location>
</feature>
<evidence type="ECO:0000313" key="15">
    <source>
        <dbReference type="EMBL" id="RKH43211.1"/>
    </source>
</evidence>
<dbReference type="GO" id="GO:0051301">
    <property type="term" value="P:cell division"/>
    <property type="evidence" value="ECO:0007669"/>
    <property type="project" value="UniProtKB-KW"/>
</dbReference>
<evidence type="ECO:0000256" key="3">
    <source>
        <dbReference type="ARBA" id="ARBA00022618"/>
    </source>
</evidence>
<evidence type="ECO:0000256" key="8">
    <source>
        <dbReference type="ARBA" id="ARBA00022989"/>
    </source>
</evidence>
<feature type="transmembrane region" description="Helical" evidence="12">
    <location>
        <begin position="214"/>
        <end position="234"/>
    </location>
</feature>
<evidence type="ECO:0000256" key="1">
    <source>
        <dbReference type="ARBA" id="ARBA00004141"/>
    </source>
</evidence>
<comment type="pathway">
    <text evidence="12">Cell wall biogenesis; peptidoglycan biosynthesis.</text>
</comment>
<gene>
    <name evidence="12" type="primary">mraY</name>
    <name evidence="15" type="ORF">D7X12_13775</name>
</gene>
<dbReference type="EMBL" id="RAWG01000070">
    <property type="protein sequence ID" value="RKH43211.1"/>
    <property type="molecule type" value="Genomic_DNA"/>
</dbReference>
<keyword evidence="3 12" id="KW-0132">Cell division</keyword>
<protein>
    <recommendedName>
        <fullName evidence="12 13">Phospho-N-acetylmuramoyl-pentapeptide-transferase</fullName>
        <ecNumber evidence="12 13">2.7.8.13</ecNumber>
    </recommendedName>
    <alternativeName>
        <fullName evidence="12">UDP-MurNAc-pentapeptide phosphotransferase</fullName>
    </alternativeName>
</protein>
<dbReference type="CDD" id="cd06852">
    <property type="entry name" value="GT_MraY"/>
    <property type="match status" value="1"/>
</dbReference>
<feature type="transmembrane region" description="Helical" evidence="12">
    <location>
        <begin position="138"/>
        <end position="158"/>
    </location>
</feature>
<dbReference type="RefSeq" id="WP_120625740.1">
    <property type="nucleotide sequence ID" value="NZ_RAWG01000070.1"/>
</dbReference>
<dbReference type="AlphaFoldDB" id="A0A3A8NM20"/>
<feature type="transmembrane region" description="Helical" evidence="12">
    <location>
        <begin position="187"/>
        <end position="207"/>
    </location>
</feature>
<dbReference type="InterPro" id="IPR018480">
    <property type="entry name" value="PNAcMuramoyl-5peptid_Trfase_CS"/>
</dbReference>
<feature type="binding site" evidence="14">
    <location>
        <position position="206"/>
    </location>
    <ligand>
        <name>Mg(2+)</name>
        <dbReference type="ChEBI" id="CHEBI:18420"/>
    </ligand>
</feature>
<accession>A0A3A8NM20</accession>
<dbReference type="GO" id="GO:0005886">
    <property type="term" value="C:plasma membrane"/>
    <property type="evidence" value="ECO:0007669"/>
    <property type="project" value="UniProtKB-SubCell"/>
</dbReference>
<dbReference type="GO" id="GO:0051992">
    <property type="term" value="F:UDP-N-acetylmuramoyl-L-alanyl-D-glutamyl-meso-2,6-diaminopimelyl-D-alanyl-D-alanine:undecaprenyl-phosphate transferase activity"/>
    <property type="evidence" value="ECO:0007669"/>
    <property type="project" value="RHEA"/>
</dbReference>
<dbReference type="Pfam" id="PF10555">
    <property type="entry name" value="MraY_sig1"/>
    <property type="match status" value="1"/>
</dbReference>
<feature type="transmembrane region" description="Helical" evidence="12">
    <location>
        <begin position="295"/>
        <end position="315"/>
    </location>
</feature>
<keyword evidence="7 12" id="KW-0573">Peptidoglycan synthesis</keyword>
<dbReference type="PROSITE" id="PS01347">
    <property type="entry name" value="MRAY_1"/>
    <property type="match status" value="1"/>
</dbReference>
<keyword evidence="16" id="KW-1185">Reference proteome</keyword>
<keyword evidence="12" id="KW-1003">Cell membrane</keyword>
<dbReference type="GO" id="GO:0009252">
    <property type="term" value="P:peptidoglycan biosynthetic process"/>
    <property type="evidence" value="ECO:0007669"/>
    <property type="project" value="UniProtKB-UniRule"/>
</dbReference>
<evidence type="ECO:0000256" key="5">
    <source>
        <dbReference type="ARBA" id="ARBA00022692"/>
    </source>
</evidence>
<evidence type="ECO:0000256" key="2">
    <source>
        <dbReference type="ARBA" id="ARBA00005583"/>
    </source>
</evidence>
<organism evidence="15 16">
    <name type="scientific">Corallococcus sicarius</name>
    <dbReference type="NCBI Taxonomy" id="2316726"/>
    <lineage>
        <taxon>Bacteria</taxon>
        <taxon>Pseudomonadati</taxon>
        <taxon>Myxococcota</taxon>
        <taxon>Myxococcia</taxon>
        <taxon>Myxococcales</taxon>
        <taxon>Cystobacterineae</taxon>
        <taxon>Myxococcaceae</taxon>
        <taxon>Corallococcus</taxon>
    </lineage>
</organism>
<evidence type="ECO:0000256" key="9">
    <source>
        <dbReference type="ARBA" id="ARBA00023136"/>
    </source>
</evidence>
<dbReference type="Pfam" id="PF00953">
    <property type="entry name" value="Glycos_transf_4"/>
    <property type="match status" value="1"/>
</dbReference>
<feature type="transmembrane region" description="Helical" evidence="12">
    <location>
        <begin position="370"/>
        <end position="389"/>
    </location>
</feature>
<dbReference type="GO" id="GO:0071555">
    <property type="term" value="P:cell wall organization"/>
    <property type="evidence" value="ECO:0007669"/>
    <property type="project" value="UniProtKB-KW"/>
</dbReference>
<comment type="similarity">
    <text evidence="2 12">Belongs to the glycosyltransferase 4 family. MraY subfamily.</text>
</comment>
<feature type="transmembrane region" description="Helical" evidence="12">
    <location>
        <begin position="321"/>
        <end position="343"/>
    </location>
</feature>
<keyword evidence="12 14" id="KW-0479">Metal-binding</keyword>
<keyword evidence="5 12" id="KW-0812">Transmembrane</keyword>
<dbReference type="PANTHER" id="PTHR22926:SF5">
    <property type="entry name" value="PHOSPHO-N-ACETYLMURAMOYL-PENTAPEPTIDE-TRANSFERASE HOMOLOG"/>
    <property type="match status" value="1"/>
</dbReference>
<comment type="caution">
    <text evidence="15">The sequence shown here is derived from an EMBL/GenBank/DDBJ whole genome shotgun (WGS) entry which is preliminary data.</text>
</comment>
<evidence type="ECO:0000256" key="12">
    <source>
        <dbReference type="HAMAP-Rule" id="MF_00038"/>
    </source>
</evidence>
<name>A0A3A8NM20_9BACT</name>
<dbReference type="HAMAP" id="MF_00038">
    <property type="entry name" value="MraY"/>
    <property type="match status" value="1"/>
</dbReference>
<dbReference type="InterPro" id="IPR000715">
    <property type="entry name" value="Glycosyl_transferase_4"/>
</dbReference>
<feature type="binding site" evidence="14">
    <location>
        <position position="299"/>
    </location>
    <ligand>
        <name>Mg(2+)</name>
        <dbReference type="ChEBI" id="CHEBI:18420"/>
    </ligand>
</feature>
<evidence type="ECO:0000256" key="4">
    <source>
        <dbReference type="ARBA" id="ARBA00022679"/>
    </source>
</evidence>
<reference evidence="16" key="1">
    <citation type="submission" date="2018-09" db="EMBL/GenBank/DDBJ databases">
        <authorList>
            <person name="Livingstone P.G."/>
            <person name="Whitworth D.E."/>
        </authorList>
    </citation>
    <scope>NUCLEOTIDE SEQUENCE [LARGE SCALE GENOMIC DNA]</scope>
    <source>
        <strain evidence="16">CA040B</strain>
    </source>
</reference>
<dbReference type="OrthoDB" id="9805475at2"/>
<evidence type="ECO:0000256" key="13">
    <source>
        <dbReference type="NCBIfam" id="TIGR00445"/>
    </source>
</evidence>
<dbReference type="GO" id="GO:0008963">
    <property type="term" value="F:phospho-N-acetylmuramoyl-pentapeptide-transferase activity"/>
    <property type="evidence" value="ECO:0007669"/>
    <property type="project" value="UniProtKB-UniRule"/>
</dbReference>
<sequence>MLYLLYELIQNTEAGRVLNFLRYPTFRIIAAGVFALLLGMLIGPRLIARLRLKQHGQSNVREDTPDSHQKKKGTPTMGGALILLCIAAGTLLFADLKSRGVWVMILLTFGYGFIGFLDDWLKLSKRNSKGLAGRKKMVLQTLFFLIAVFGLMCTWTKADGSFGPTLLIDTRLTLPFVPSHWFNPDLGWFYVVFAWIVIVGTSNAVNLTDGLDGLAIVPTIVSAVTFCVLCYVAGTTLHIADTETVNGVARLTATPLYRYLGILQVPGGAELAVFCASIVGAGISFLWFNTYPASVFMGDIGSLALGGALGALAVFSKNEVVSAIIHGIFFAEALSVMIQVASFKMTGRRVFKMAPVHHHFELKGMAEPKIIVRFWIVAILCGGVALLSLKLR</sequence>
<evidence type="ECO:0000256" key="10">
    <source>
        <dbReference type="ARBA" id="ARBA00023306"/>
    </source>
</evidence>
<dbReference type="GO" id="GO:0008360">
    <property type="term" value="P:regulation of cell shape"/>
    <property type="evidence" value="ECO:0007669"/>
    <property type="project" value="UniProtKB-KW"/>
</dbReference>
<keyword evidence="10 12" id="KW-0131">Cell cycle</keyword>
<evidence type="ECO:0000313" key="16">
    <source>
        <dbReference type="Proteomes" id="UP000273405"/>
    </source>
</evidence>
<comment type="function">
    <text evidence="12">Catalyzes the initial step of the lipid cycle reactions in the biosynthesis of the cell wall peptidoglycan: transfers peptidoglycan precursor phospho-MurNAc-pentapeptide from UDP-MurNAc-pentapeptide onto the lipid carrier undecaprenyl phosphate, yielding undecaprenyl-pyrophosphoryl-MurNAc-pentapeptide, known as lipid I.</text>
</comment>
<dbReference type="NCBIfam" id="TIGR00445">
    <property type="entry name" value="mraY"/>
    <property type="match status" value="1"/>
</dbReference>
<keyword evidence="8 12" id="KW-1133">Transmembrane helix</keyword>
<comment type="cofactor">
    <cofactor evidence="12 14">
        <name>Mg(2+)</name>
        <dbReference type="ChEBI" id="CHEBI:18420"/>
    </cofactor>
</comment>
<keyword evidence="4 12" id="KW-0808">Transferase</keyword>
<dbReference type="InterPro" id="IPR003524">
    <property type="entry name" value="PNAcMuramoyl-5peptid_Trfase"/>
</dbReference>
<comment type="catalytic activity">
    <reaction evidence="12">
        <text>UDP-N-acetyl-alpha-D-muramoyl-L-alanyl-gamma-D-glutamyl-meso-2,6-diaminopimeloyl-D-alanyl-D-alanine + di-trans,octa-cis-undecaprenyl phosphate = di-trans,octa-cis-undecaprenyl diphospho-N-acetyl-alpha-D-muramoyl-L-alanyl-D-glutamyl-meso-2,6-diaminopimeloyl-D-alanyl-D-alanine + UMP</text>
        <dbReference type="Rhea" id="RHEA:28386"/>
        <dbReference type="ChEBI" id="CHEBI:57865"/>
        <dbReference type="ChEBI" id="CHEBI:60392"/>
        <dbReference type="ChEBI" id="CHEBI:61386"/>
        <dbReference type="ChEBI" id="CHEBI:61387"/>
        <dbReference type="EC" id="2.7.8.13"/>
    </reaction>
</comment>
<dbReference type="GO" id="GO:0046872">
    <property type="term" value="F:metal ion binding"/>
    <property type="evidence" value="ECO:0007669"/>
    <property type="project" value="UniProtKB-KW"/>
</dbReference>
<dbReference type="PANTHER" id="PTHR22926">
    <property type="entry name" value="PHOSPHO-N-ACETYLMURAMOYL-PENTAPEPTIDE-TRANSFERASE"/>
    <property type="match status" value="1"/>
</dbReference>
<keyword evidence="9 12" id="KW-0472">Membrane</keyword>
<dbReference type="Proteomes" id="UP000273405">
    <property type="component" value="Unassembled WGS sequence"/>
</dbReference>
<dbReference type="EC" id="2.7.8.13" evidence="12 13"/>
<evidence type="ECO:0000256" key="11">
    <source>
        <dbReference type="ARBA" id="ARBA00023316"/>
    </source>
</evidence>